<dbReference type="InterPro" id="IPR033121">
    <property type="entry name" value="PEPTIDASE_A1"/>
</dbReference>
<dbReference type="EMBL" id="SWFT01000056">
    <property type="protein sequence ID" value="KAA8904590.1"/>
    <property type="molecule type" value="Genomic_DNA"/>
</dbReference>
<feature type="chain" id="PRO_5025018757" description="Peptidase A1 domain-containing protein" evidence="3">
    <location>
        <begin position="17"/>
        <end position="438"/>
    </location>
</feature>
<dbReference type="Proteomes" id="UP000449547">
    <property type="component" value="Unassembled WGS sequence"/>
</dbReference>
<feature type="compositionally biased region" description="Low complexity" evidence="2">
    <location>
        <begin position="371"/>
        <end position="409"/>
    </location>
</feature>
<dbReference type="GO" id="GO:0004190">
    <property type="term" value="F:aspartic-type endopeptidase activity"/>
    <property type="evidence" value="ECO:0007669"/>
    <property type="project" value="UniProtKB-ARBA"/>
</dbReference>
<protein>
    <recommendedName>
        <fullName evidence="4">Peptidase A1 domain-containing protein</fullName>
    </recommendedName>
</protein>
<dbReference type="RefSeq" id="XP_034013321.1">
    <property type="nucleotide sequence ID" value="XM_034154456.1"/>
</dbReference>
<dbReference type="Gene3D" id="2.40.70.10">
    <property type="entry name" value="Acid Proteases"/>
    <property type="match status" value="2"/>
</dbReference>
<organism evidence="5 6">
    <name type="scientific">Diutina rugosa</name>
    <name type="common">Yeast</name>
    <name type="synonym">Candida rugosa</name>
    <dbReference type="NCBI Taxonomy" id="5481"/>
    <lineage>
        <taxon>Eukaryota</taxon>
        <taxon>Fungi</taxon>
        <taxon>Dikarya</taxon>
        <taxon>Ascomycota</taxon>
        <taxon>Saccharomycotina</taxon>
        <taxon>Pichiomycetes</taxon>
        <taxon>Debaryomycetaceae</taxon>
        <taxon>Diutina</taxon>
    </lineage>
</organism>
<dbReference type="AlphaFoldDB" id="A0A642USX3"/>
<evidence type="ECO:0000313" key="6">
    <source>
        <dbReference type="Proteomes" id="UP000449547"/>
    </source>
</evidence>
<dbReference type="Pfam" id="PF00026">
    <property type="entry name" value="Asp"/>
    <property type="match status" value="1"/>
</dbReference>
<dbReference type="PROSITE" id="PS51767">
    <property type="entry name" value="PEPTIDASE_A1"/>
    <property type="match status" value="1"/>
</dbReference>
<comment type="caution">
    <text evidence="5">The sequence shown here is derived from an EMBL/GenBank/DDBJ whole genome shotgun (WGS) entry which is preliminary data.</text>
</comment>
<keyword evidence="3" id="KW-0732">Signal</keyword>
<reference evidence="5 6" key="1">
    <citation type="submission" date="2019-07" db="EMBL/GenBank/DDBJ databases">
        <title>Genome assembly of two rare yeast pathogens: Diutina rugosa and Trichomonascus ciferrii.</title>
        <authorList>
            <person name="Mixao V."/>
            <person name="Saus E."/>
            <person name="Hansen A."/>
            <person name="Lass-Flor C."/>
            <person name="Gabaldon T."/>
        </authorList>
    </citation>
    <scope>NUCLEOTIDE SEQUENCE [LARGE SCALE GENOMIC DNA]</scope>
    <source>
        <strain evidence="5 6">CBS 613</strain>
    </source>
</reference>
<feature type="signal peptide" evidence="3">
    <location>
        <begin position="1"/>
        <end position="16"/>
    </location>
</feature>
<evidence type="ECO:0000313" key="5">
    <source>
        <dbReference type="EMBL" id="KAA8904590.1"/>
    </source>
</evidence>
<feature type="domain" description="Peptidase A1" evidence="4">
    <location>
        <begin position="29"/>
        <end position="362"/>
    </location>
</feature>
<dbReference type="InterPro" id="IPR021109">
    <property type="entry name" value="Peptidase_aspartic_dom_sf"/>
</dbReference>
<evidence type="ECO:0000256" key="1">
    <source>
        <dbReference type="ARBA" id="ARBA00023157"/>
    </source>
</evidence>
<dbReference type="GeneID" id="54780519"/>
<evidence type="ECO:0000256" key="3">
    <source>
        <dbReference type="SAM" id="SignalP"/>
    </source>
</evidence>
<proteinExistence type="predicted"/>
<evidence type="ECO:0000256" key="2">
    <source>
        <dbReference type="SAM" id="MobiDB-lite"/>
    </source>
</evidence>
<gene>
    <name evidence="5" type="ORF">DIURU_001866</name>
</gene>
<evidence type="ECO:0000259" key="4">
    <source>
        <dbReference type="PROSITE" id="PS51767"/>
    </source>
</evidence>
<dbReference type="SUPFAM" id="SSF50630">
    <property type="entry name" value="Acid proteases"/>
    <property type="match status" value="1"/>
</dbReference>
<feature type="region of interest" description="Disordered" evidence="2">
    <location>
        <begin position="371"/>
        <end position="419"/>
    </location>
</feature>
<dbReference type="VEuPathDB" id="FungiDB:DIURU_001866"/>
<keyword evidence="1" id="KW-1015">Disulfide bond</keyword>
<keyword evidence="6" id="KW-1185">Reference proteome</keyword>
<accession>A0A642USX3</accession>
<name>A0A642USX3_DIURU</name>
<sequence length="438" mass="47045">MRYSLLSMAALAAADGTLLLSAFHHQGQLQFPMKVGSSDEEIKFVGVSEQSAIFINDIKGACAPDKAKDNSDLCSNAWNASDSKSLKLSDDKFTNNWYNGSWATDEIRVGVADLSGVPFGLSQPSAVQMKTNAGNIDIGALGSSFGYGIQSNDSALSDHSFIDYLTKSSVIQKPVFSVYSADPVYSNASKINFLYGGVDTAKYGKLADLDIQLPKEASALIGSVALKALYIEDGDKTDKVTDDKNYSIDLRYSYSAVTDFKMPKGVWDKVKDHFKYSDVSGALPQAEGDCISSDASFVFEFSDDVKVKIPFKDLQAKSTNDDSKCSVRMYGGSSDTDFFFGPAMLHHIYAVYDTKERKVSLGQMVFGDDSSVESVSGDLPQGKAATDSSSKSSEASGSEASSSSTPSKDNSQQKQSGTSTVRVSVSVLAMAMMASWFI</sequence>